<name>A0ABC8J3F0_ERUVS</name>
<evidence type="ECO:0000313" key="7">
    <source>
        <dbReference type="EMBL" id="CAH8312334.1"/>
    </source>
</evidence>
<evidence type="ECO:0000256" key="4">
    <source>
        <dbReference type="PROSITE-ProRule" id="PRU01343"/>
    </source>
</evidence>
<dbReference type="PROSITE" id="PS51999">
    <property type="entry name" value="ZF_GRF"/>
    <property type="match status" value="1"/>
</dbReference>
<sequence length="595" mass="67469">MTNQQLTDIVLTLQKQMKQMQKTMKKMKRKAHGRRSSFHKVLSHSKKHRTSQQEGHGAPFDQDVDGMEIDDHEEHQSPIISQYAAHLHRQASTHQVTFNNSWLRISKLMDRLYLTNSVFYHVRMWMLWKTTQTPSTAHLTTDVDEMENDNQDVHPSPVHDTNNLNASTNENDDDIHTTPVRADQKTTETRTFGKLYPGQWDPPSKIYDKADHPDSPEINHILYHGLRIYDKTAVSPDPPLSTGPIFDQTAGPSSPPRIRLRLSPLPFTPLKSPVKTTASANSPPGIGRPTSEDQDPFVDLRTTKDPARHVPSPLENLLAKEFFNSSLIPALDLITPLPDREWELFHSVLKTNIDVFHSTPYEFQFSNKLLLEIAQPKQLTTSYYLHQQITEPQSLARPQFPPIFSFTLPIITTQIPNKLVSTSTFVISSSSSSSISHSRRQTTGIPTRCWCGANLTTFGAQTKDNLLRRFYRCEIWLKRKSEHHLFKWVDEAIVDEINIVDAKQSQLKEDLDSFKLCTARRLEKHAKQIDQTIQQIQMLMDANTNNCATGDNSATSSEDPKASPKDLSSANSLSNIAVAAIALGAMVWIYARISN</sequence>
<feature type="region of interest" description="Disordered" evidence="5">
    <location>
        <begin position="269"/>
        <end position="299"/>
    </location>
</feature>
<evidence type="ECO:0000256" key="3">
    <source>
        <dbReference type="ARBA" id="ARBA00022833"/>
    </source>
</evidence>
<dbReference type="AlphaFoldDB" id="A0ABC8J3F0"/>
<keyword evidence="2 4" id="KW-0863">Zinc-finger</keyword>
<feature type="compositionally biased region" description="Basic residues" evidence="5">
    <location>
        <begin position="26"/>
        <end position="50"/>
    </location>
</feature>
<comment type="caution">
    <text evidence="7">The sequence shown here is derived from an EMBL/GenBank/DDBJ whole genome shotgun (WGS) entry which is preliminary data.</text>
</comment>
<feature type="compositionally biased region" description="Polar residues" evidence="5">
    <location>
        <begin position="547"/>
        <end position="557"/>
    </location>
</feature>
<proteinExistence type="predicted"/>
<keyword evidence="3" id="KW-0862">Zinc</keyword>
<evidence type="ECO:0000256" key="5">
    <source>
        <dbReference type="SAM" id="MobiDB-lite"/>
    </source>
</evidence>
<feature type="region of interest" description="Disordered" evidence="5">
    <location>
        <begin position="547"/>
        <end position="568"/>
    </location>
</feature>
<feature type="region of interest" description="Disordered" evidence="5">
    <location>
        <begin position="26"/>
        <end position="65"/>
    </location>
</feature>
<dbReference type="Proteomes" id="UP001642260">
    <property type="component" value="Unassembled WGS sequence"/>
</dbReference>
<evidence type="ECO:0000256" key="2">
    <source>
        <dbReference type="ARBA" id="ARBA00022771"/>
    </source>
</evidence>
<accession>A0ABC8J3F0</accession>
<gene>
    <name evidence="7" type="ORF">ERUC_LOCUS6180</name>
</gene>
<evidence type="ECO:0000259" key="6">
    <source>
        <dbReference type="PROSITE" id="PS51999"/>
    </source>
</evidence>
<feature type="domain" description="GRF-type" evidence="6">
    <location>
        <begin position="449"/>
        <end position="492"/>
    </location>
</feature>
<dbReference type="PANTHER" id="PTHR33248">
    <property type="entry name" value="ZINC ION-BINDING PROTEIN"/>
    <property type="match status" value="1"/>
</dbReference>
<keyword evidence="1" id="KW-0479">Metal-binding</keyword>
<dbReference type="EMBL" id="CAKOAT010075043">
    <property type="protein sequence ID" value="CAH8312334.1"/>
    <property type="molecule type" value="Genomic_DNA"/>
</dbReference>
<evidence type="ECO:0000313" key="8">
    <source>
        <dbReference type="Proteomes" id="UP001642260"/>
    </source>
</evidence>
<organism evidence="7 8">
    <name type="scientific">Eruca vesicaria subsp. sativa</name>
    <name type="common">Garden rocket</name>
    <name type="synonym">Eruca sativa</name>
    <dbReference type="NCBI Taxonomy" id="29727"/>
    <lineage>
        <taxon>Eukaryota</taxon>
        <taxon>Viridiplantae</taxon>
        <taxon>Streptophyta</taxon>
        <taxon>Embryophyta</taxon>
        <taxon>Tracheophyta</taxon>
        <taxon>Spermatophyta</taxon>
        <taxon>Magnoliopsida</taxon>
        <taxon>eudicotyledons</taxon>
        <taxon>Gunneridae</taxon>
        <taxon>Pentapetalae</taxon>
        <taxon>rosids</taxon>
        <taxon>malvids</taxon>
        <taxon>Brassicales</taxon>
        <taxon>Brassicaceae</taxon>
        <taxon>Brassiceae</taxon>
        <taxon>Eruca</taxon>
    </lineage>
</organism>
<protein>
    <recommendedName>
        <fullName evidence="6">GRF-type domain-containing protein</fullName>
    </recommendedName>
</protein>
<dbReference type="InterPro" id="IPR010666">
    <property type="entry name" value="Znf_GRF"/>
</dbReference>
<keyword evidence="8" id="KW-1185">Reference proteome</keyword>
<evidence type="ECO:0000256" key="1">
    <source>
        <dbReference type="ARBA" id="ARBA00022723"/>
    </source>
</evidence>
<reference evidence="7 8" key="1">
    <citation type="submission" date="2022-03" db="EMBL/GenBank/DDBJ databases">
        <authorList>
            <person name="Macdonald S."/>
            <person name="Ahmed S."/>
            <person name="Newling K."/>
        </authorList>
    </citation>
    <scope>NUCLEOTIDE SEQUENCE [LARGE SCALE GENOMIC DNA]</scope>
</reference>
<dbReference type="GO" id="GO:0008270">
    <property type="term" value="F:zinc ion binding"/>
    <property type="evidence" value="ECO:0007669"/>
    <property type="project" value="UniProtKB-KW"/>
</dbReference>